<organism evidence="2 3">
    <name type="scientific">Aureobasidium namibiae CBS 147.97</name>
    <dbReference type="NCBI Taxonomy" id="1043004"/>
    <lineage>
        <taxon>Eukaryota</taxon>
        <taxon>Fungi</taxon>
        <taxon>Dikarya</taxon>
        <taxon>Ascomycota</taxon>
        <taxon>Pezizomycotina</taxon>
        <taxon>Dothideomycetes</taxon>
        <taxon>Dothideomycetidae</taxon>
        <taxon>Dothideales</taxon>
        <taxon>Saccotheciaceae</taxon>
        <taxon>Aureobasidium</taxon>
    </lineage>
</organism>
<feature type="region of interest" description="Disordered" evidence="1">
    <location>
        <begin position="200"/>
        <end position="386"/>
    </location>
</feature>
<protein>
    <recommendedName>
        <fullName evidence="4">LIM-domain binding protein-domain-containing protein</fullName>
    </recommendedName>
</protein>
<dbReference type="InterPro" id="IPR029005">
    <property type="entry name" value="LIM-bd/SEUSS"/>
</dbReference>
<feature type="compositionally biased region" description="Polar residues" evidence="1">
    <location>
        <begin position="807"/>
        <end position="829"/>
    </location>
</feature>
<accession>A0A074WDX9</accession>
<dbReference type="EMBL" id="KL584714">
    <property type="protein sequence ID" value="KEQ71203.1"/>
    <property type="molecule type" value="Genomic_DNA"/>
</dbReference>
<feature type="region of interest" description="Disordered" evidence="1">
    <location>
        <begin position="125"/>
        <end position="159"/>
    </location>
</feature>
<feature type="compositionally biased region" description="Polar residues" evidence="1">
    <location>
        <begin position="278"/>
        <end position="290"/>
    </location>
</feature>
<dbReference type="PANTHER" id="PTHR10378">
    <property type="entry name" value="LIM DOMAIN-BINDING PROTEIN"/>
    <property type="match status" value="1"/>
</dbReference>
<dbReference type="GeneID" id="25411397"/>
<feature type="compositionally biased region" description="Low complexity" evidence="1">
    <location>
        <begin position="291"/>
        <end position="327"/>
    </location>
</feature>
<proteinExistence type="predicted"/>
<feature type="region of interest" description="Disordered" evidence="1">
    <location>
        <begin position="418"/>
        <end position="439"/>
    </location>
</feature>
<evidence type="ECO:0000256" key="1">
    <source>
        <dbReference type="SAM" id="MobiDB-lite"/>
    </source>
</evidence>
<dbReference type="Pfam" id="PF01803">
    <property type="entry name" value="LIM_bind"/>
    <property type="match status" value="1"/>
</dbReference>
<evidence type="ECO:0000313" key="2">
    <source>
        <dbReference type="EMBL" id="KEQ71203.1"/>
    </source>
</evidence>
<feature type="compositionally biased region" description="Low complexity" evidence="1">
    <location>
        <begin position="200"/>
        <end position="270"/>
    </location>
</feature>
<sequence>MMQGMSFPPHPAGMQQGVPHGHPGMPPNAQHMGQPMQMPGVSGPGAPHMGQPAMMGMQPGQQNMPPGMGPGPGGGMMPQQSMGGPGANAMAMSHLNPQTHMMQQHHQQMQQAMANNPQLMMQQQQHMARQRQMMAAQQAQQQQQQQAQQQQQQMNGMGMGMGINGHPGMSPQQFAQMQANPAFQQAQMANLPPQHMIQIQQMRQMQAAQAAQAQQHAQQQQQQQTPHPQGPQAPATPQMQQQAMAQHMAMQHASSQASHQSAPQNGQPTAQQPPPAQMRSQSQIPSVTEGQGQAQQLSQPPQPQQQQTPQGQPQQQQPQPQQAQQQQPPQPPSAHPTPQMQAQPLPQQPPSSQPQQPNQQTPQQPGSAQSQNQSQNAQQQQQAQQQAQQAQQQQMQTAQQQQQRQQMMNMNNMNMMRQQQAMAAQQQQQQQQQQQPGRTSNGQFILKLIQFSDHLSTFNASSREANSQDHWQNFVSQFWTPDGRLVQHVLDNTNSSTKQFMINASSLARYYWTWFDSGVQNIQLQLEGVREMPAPNNAHWVTCARARYIFWFANNTQLIWQGKLTASFPSGMDKFESLEFEVSKTEEFIPRSELARVVAQGSPLMNKSPKMHRQTPAKKAMQKAQGALQLEDFPSAPVNEYAVTPAVMQYLEVDVLVAETIFFMKDLMEYSQKNELRPHDAMNQMVAQMEEQQQFGQPQMNPMQPNHAQMALQRNGIVQPLPQGAGTPIQAHMQLPGQTPNFSSPSVPHMNLPMQHLNGQQMMAMNGSPHIAHPGLPGGSLMAPNHMMGPMHHSPSPHMGPPMMVPQHSQQGNNPNSAHQSASTSPNLSSKRRRSQVKLEGDEGLEGPPSQRMKPSPGLKKK</sequence>
<gene>
    <name evidence="2" type="ORF">M436DRAFT_51242</name>
</gene>
<feature type="compositionally biased region" description="Low complexity" evidence="1">
    <location>
        <begin position="125"/>
        <end position="156"/>
    </location>
</feature>
<dbReference type="Proteomes" id="UP000027730">
    <property type="component" value="Unassembled WGS sequence"/>
</dbReference>
<dbReference type="HOGENOM" id="CLU_373848_0_0_1"/>
<keyword evidence="3" id="KW-1185">Reference proteome</keyword>
<feature type="region of interest" description="Disordered" evidence="1">
    <location>
        <begin position="776"/>
        <end position="862"/>
    </location>
</feature>
<dbReference type="RefSeq" id="XP_013425483.1">
    <property type="nucleotide sequence ID" value="XM_013570029.1"/>
</dbReference>
<dbReference type="STRING" id="1043004.A0A074WDX9"/>
<feature type="compositionally biased region" description="Low complexity" evidence="1">
    <location>
        <begin position="353"/>
        <end position="386"/>
    </location>
</feature>
<name>A0A074WDX9_9PEZI</name>
<feature type="compositionally biased region" description="Low complexity" evidence="1">
    <location>
        <begin position="786"/>
        <end position="797"/>
    </location>
</feature>
<feature type="compositionally biased region" description="Low complexity" evidence="1">
    <location>
        <begin position="336"/>
        <end position="345"/>
    </location>
</feature>
<dbReference type="AlphaFoldDB" id="A0A074WDX9"/>
<evidence type="ECO:0008006" key="4">
    <source>
        <dbReference type="Google" id="ProtNLM"/>
    </source>
</evidence>
<dbReference type="OrthoDB" id="774557at2759"/>
<evidence type="ECO:0000313" key="3">
    <source>
        <dbReference type="Proteomes" id="UP000027730"/>
    </source>
</evidence>
<reference evidence="2 3" key="1">
    <citation type="journal article" date="2014" name="BMC Genomics">
        <title>Genome sequencing of four Aureobasidium pullulans varieties: biotechnological potential, stress tolerance, and description of new species.</title>
        <authorList>
            <person name="Gostin Ar C."/>
            <person name="Ohm R.A."/>
            <person name="Kogej T."/>
            <person name="Sonjak S."/>
            <person name="Turk M."/>
            <person name="Zajc J."/>
            <person name="Zalar P."/>
            <person name="Grube M."/>
            <person name="Sun H."/>
            <person name="Han J."/>
            <person name="Sharma A."/>
            <person name="Chiniquy J."/>
            <person name="Ngan C.Y."/>
            <person name="Lipzen A."/>
            <person name="Barry K."/>
            <person name="Grigoriev I.V."/>
            <person name="Gunde-Cimerman N."/>
        </authorList>
    </citation>
    <scope>NUCLEOTIDE SEQUENCE [LARGE SCALE GENOMIC DNA]</scope>
    <source>
        <strain evidence="2 3">CBS 147.97</strain>
    </source>
</reference>
<feature type="region of interest" description="Disordered" evidence="1">
    <location>
        <begin position="1"/>
        <end position="35"/>
    </location>
</feature>
<feature type="compositionally biased region" description="Low complexity" evidence="1">
    <location>
        <begin position="418"/>
        <end position="435"/>
    </location>
</feature>